<reference evidence="2 3" key="1">
    <citation type="submission" date="2019-03" db="EMBL/GenBank/DDBJ databases">
        <title>Paraburkholderia sp. 7MH5, isolated from subtropical forest soil.</title>
        <authorList>
            <person name="Gao Z.-H."/>
            <person name="Qiu L.-H."/>
        </authorList>
    </citation>
    <scope>NUCLEOTIDE SEQUENCE [LARGE SCALE GENOMIC DNA]</scope>
    <source>
        <strain evidence="2 3">7MH5</strain>
    </source>
</reference>
<dbReference type="Proteomes" id="UP000295727">
    <property type="component" value="Chromosome 3"/>
</dbReference>
<feature type="domain" description="HTH luxR-type" evidence="1">
    <location>
        <begin position="207"/>
        <end position="272"/>
    </location>
</feature>
<dbReference type="PROSITE" id="PS50043">
    <property type="entry name" value="HTH_LUXR_2"/>
    <property type="match status" value="1"/>
</dbReference>
<evidence type="ECO:0000259" key="1">
    <source>
        <dbReference type="PROSITE" id="PS50043"/>
    </source>
</evidence>
<accession>A0A4P7D012</accession>
<organism evidence="2 3">
    <name type="scientific">Paraburkholderia pallida</name>
    <dbReference type="NCBI Taxonomy" id="2547399"/>
    <lineage>
        <taxon>Bacteria</taxon>
        <taxon>Pseudomonadati</taxon>
        <taxon>Pseudomonadota</taxon>
        <taxon>Betaproteobacteria</taxon>
        <taxon>Burkholderiales</taxon>
        <taxon>Burkholderiaceae</taxon>
        <taxon>Paraburkholderia</taxon>
    </lineage>
</organism>
<dbReference type="AlphaFoldDB" id="A0A4P7D012"/>
<protein>
    <recommendedName>
        <fullName evidence="1">HTH luxR-type domain-containing protein</fullName>
    </recommendedName>
</protein>
<dbReference type="KEGG" id="ppai:E1956_32960"/>
<keyword evidence="3" id="KW-1185">Reference proteome</keyword>
<dbReference type="InterPro" id="IPR000792">
    <property type="entry name" value="Tscrpt_reg_LuxR_C"/>
</dbReference>
<dbReference type="SMART" id="SM00421">
    <property type="entry name" value="HTH_LUXR"/>
    <property type="match status" value="1"/>
</dbReference>
<evidence type="ECO:0000313" key="3">
    <source>
        <dbReference type="Proteomes" id="UP000295727"/>
    </source>
</evidence>
<gene>
    <name evidence="2" type="ORF">E1956_32960</name>
</gene>
<dbReference type="RefSeq" id="WP_134757095.1">
    <property type="nucleotide sequence ID" value="NZ_CP038150.1"/>
</dbReference>
<evidence type="ECO:0000313" key="2">
    <source>
        <dbReference type="EMBL" id="QBR01946.1"/>
    </source>
</evidence>
<dbReference type="SUPFAM" id="SSF46894">
    <property type="entry name" value="C-terminal effector domain of the bipartite response regulators"/>
    <property type="match status" value="1"/>
</dbReference>
<sequence>MWNHPAGSPESGARLPAGAIERLTRALGSPRFGQQMLDALGAFSRVDHCSVFIRSVQGALRTLATASRVQQRNGARAALRYMSEMHCYDVSASIGAAGQGRAIVAERDNGTVRVTYRTRDQIVNAAYRLACYEQVGIEDRLSIMRNHQNGTATVINCYRDTNTGRFSAADIETIADVASLFLAFADVHARLSIPRSTSASDWKESLDAISVTELSARERDVCASLLSGITLADTARKFNLSLNTVVTYSRRAHAKLGVSSTRELHTLLIDAGTQATLD</sequence>
<name>A0A4P7D012_9BURK</name>
<dbReference type="GO" id="GO:0006355">
    <property type="term" value="P:regulation of DNA-templated transcription"/>
    <property type="evidence" value="ECO:0007669"/>
    <property type="project" value="InterPro"/>
</dbReference>
<dbReference type="EMBL" id="CP038150">
    <property type="protein sequence ID" value="QBR01946.1"/>
    <property type="molecule type" value="Genomic_DNA"/>
</dbReference>
<dbReference type="Pfam" id="PF00196">
    <property type="entry name" value="GerE"/>
    <property type="match status" value="1"/>
</dbReference>
<dbReference type="InterPro" id="IPR036388">
    <property type="entry name" value="WH-like_DNA-bd_sf"/>
</dbReference>
<dbReference type="OrthoDB" id="7009766at2"/>
<dbReference type="GO" id="GO:0003677">
    <property type="term" value="F:DNA binding"/>
    <property type="evidence" value="ECO:0007669"/>
    <property type="project" value="InterPro"/>
</dbReference>
<dbReference type="InterPro" id="IPR016032">
    <property type="entry name" value="Sig_transdc_resp-reg_C-effctor"/>
</dbReference>
<proteinExistence type="predicted"/>
<dbReference type="Gene3D" id="1.10.10.10">
    <property type="entry name" value="Winged helix-like DNA-binding domain superfamily/Winged helix DNA-binding domain"/>
    <property type="match status" value="1"/>
</dbReference>